<evidence type="ECO:0000256" key="4">
    <source>
        <dbReference type="RuleBase" id="RU004413"/>
    </source>
</evidence>
<protein>
    <submittedName>
        <fullName evidence="5">Mitochondrial 54S ribosomal protein YmL47</fullName>
    </submittedName>
</protein>
<dbReference type="InterPro" id="IPR047873">
    <property type="entry name" value="Ribosomal_uL16"/>
</dbReference>
<dbReference type="GeneID" id="90073786"/>
<sequence length="226" mass="25225">MSFCTNRFLGNGLASLQTKPASFFSNFVSKRFTHEYAPRFVKVKKAHKGRVAVRTGGSMKGSTVVYGDYALRLKTEGVRLTAKQLKEADTCILREIKGLGGRLYKRFVASIAVCIKGNETRMGKGKGGFDHWAVRVPTGKVLFEIAGGPDLHEKVVRETFRKASDKLPGVYEIIKRGAAPRVGLKSIGKIQPKKNVVAEKREKNPSKEMMNEIKANTDEYRLYRGR</sequence>
<dbReference type="NCBIfam" id="TIGR01164">
    <property type="entry name" value="rplP_bact"/>
    <property type="match status" value="1"/>
</dbReference>
<dbReference type="SUPFAM" id="SSF54686">
    <property type="entry name" value="Ribosomal protein L16p/L10e"/>
    <property type="match status" value="1"/>
</dbReference>
<comment type="caution">
    <text evidence="5">The sequence shown here is derived from an EMBL/GenBank/DDBJ whole genome shotgun (WGS) entry which is preliminary data.</text>
</comment>
<dbReference type="InterPro" id="IPR020798">
    <property type="entry name" value="Ribosomal_uL16_CS"/>
</dbReference>
<dbReference type="PRINTS" id="PR00060">
    <property type="entry name" value="RIBOSOMALL16"/>
</dbReference>
<comment type="similarity">
    <text evidence="1 4">Belongs to the universal ribosomal protein uL16 family.</text>
</comment>
<dbReference type="AlphaFoldDB" id="A0AAV5QMF5"/>
<dbReference type="PANTHER" id="PTHR12220">
    <property type="entry name" value="50S/60S RIBOSOMAL PROTEIN L16"/>
    <property type="match status" value="1"/>
</dbReference>
<gene>
    <name evidence="5" type="ORF">DASC09_031360</name>
</gene>
<dbReference type="InterPro" id="IPR036920">
    <property type="entry name" value="Ribosomal_uL16_sf"/>
</dbReference>
<evidence type="ECO:0000313" key="5">
    <source>
        <dbReference type="EMBL" id="GMM35811.1"/>
    </source>
</evidence>
<dbReference type="RefSeq" id="XP_064852807.1">
    <property type="nucleotide sequence ID" value="XM_064996735.1"/>
</dbReference>
<dbReference type="CDD" id="cd01433">
    <property type="entry name" value="Ribosomal_L16_L10e"/>
    <property type="match status" value="1"/>
</dbReference>
<dbReference type="Pfam" id="PF00252">
    <property type="entry name" value="Ribosomal_L16"/>
    <property type="match status" value="1"/>
</dbReference>
<evidence type="ECO:0000256" key="1">
    <source>
        <dbReference type="ARBA" id="ARBA00008931"/>
    </source>
</evidence>
<dbReference type="PANTHER" id="PTHR12220:SF13">
    <property type="entry name" value="LARGE RIBOSOMAL SUBUNIT PROTEIN UL16M"/>
    <property type="match status" value="1"/>
</dbReference>
<evidence type="ECO:0000256" key="3">
    <source>
        <dbReference type="ARBA" id="ARBA00023274"/>
    </source>
</evidence>
<dbReference type="GO" id="GO:0019843">
    <property type="term" value="F:rRNA binding"/>
    <property type="evidence" value="ECO:0007669"/>
    <property type="project" value="InterPro"/>
</dbReference>
<dbReference type="Proteomes" id="UP001360560">
    <property type="component" value="Unassembled WGS sequence"/>
</dbReference>
<organism evidence="5 6">
    <name type="scientific">Saccharomycopsis crataegensis</name>
    <dbReference type="NCBI Taxonomy" id="43959"/>
    <lineage>
        <taxon>Eukaryota</taxon>
        <taxon>Fungi</taxon>
        <taxon>Dikarya</taxon>
        <taxon>Ascomycota</taxon>
        <taxon>Saccharomycotina</taxon>
        <taxon>Saccharomycetes</taxon>
        <taxon>Saccharomycopsidaceae</taxon>
        <taxon>Saccharomycopsis</taxon>
    </lineage>
</organism>
<name>A0AAV5QMF5_9ASCO</name>
<accession>A0AAV5QMF5</accession>
<dbReference type="InterPro" id="IPR016180">
    <property type="entry name" value="Ribosomal_uL16_dom"/>
</dbReference>
<dbReference type="Gene3D" id="3.90.1170.10">
    <property type="entry name" value="Ribosomal protein L10e/L16"/>
    <property type="match status" value="1"/>
</dbReference>
<dbReference type="InterPro" id="IPR000114">
    <property type="entry name" value="Ribosomal_uL16_bact-type"/>
</dbReference>
<dbReference type="EMBL" id="BTFZ01000011">
    <property type="protein sequence ID" value="GMM35811.1"/>
    <property type="molecule type" value="Genomic_DNA"/>
</dbReference>
<keyword evidence="2 4" id="KW-0689">Ribosomal protein</keyword>
<keyword evidence="3 4" id="KW-0687">Ribonucleoprotein</keyword>
<evidence type="ECO:0000313" key="6">
    <source>
        <dbReference type="Proteomes" id="UP001360560"/>
    </source>
</evidence>
<reference evidence="5 6" key="1">
    <citation type="journal article" date="2023" name="Elife">
        <title>Identification of key yeast species and microbe-microbe interactions impacting larval growth of Drosophila in the wild.</title>
        <authorList>
            <person name="Mure A."/>
            <person name="Sugiura Y."/>
            <person name="Maeda R."/>
            <person name="Honda K."/>
            <person name="Sakurai N."/>
            <person name="Takahashi Y."/>
            <person name="Watada M."/>
            <person name="Katoh T."/>
            <person name="Gotoh A."/>
            <person name="Gotoh Y."/>
            <person name="Taniguchi I."/>
            <person name="Nakamura K."/>
            <person name="Hayashi T."/>
            <person name="Katayama T."/>
            <person name="Uemura T."/>
            <person name="Hattori Y."/>
        </authorList>
    </citation>
    <scope>NUCLEOTIDE SEQUENCE [LARGE SCALE GENOMIC DNA]</scope>
    <source>
        <strain evidence="5 6">SC-9</strain>
    </source>
</reference>
<proteinExistence type="inferred from homology"/>
<evidence type="ECO:0000256" key="2">
    <source>
        <dbReference type="ARBA" id="ARBA00022980"/>
    </source>
</evidence>
<dbReference type="GO" id="GO:0032543">
    <property type="term" value="P:mitochondrial translation"/>
    <property type="evidence" value="ECO:0007669"/>
    <property type="project" value="TreeGrafter"/>
</dbReference>
<dbReference type="PROSITE" id="PS00701">
    <property type="entry name" value="RIBOSOMAL_L16_2"/>
    <property type="match status" value="1"/>
</dbReference>
<dbReference type="GO" id="GO:0003735">
    <property type="term" value="F:structural constituent of ribosome"/>
    <property type="evidence" value="ECO:0007669"/>
    <property type="project" value="InterPro"/>
</dbReference>
<keyword evidence="6" id="KW-1185">Reference proteome</keyword>
<dbReference type="GO" id="GO:0005762">
    <property type="term" value="C:mitochondrial large ribosomal subunit"/>
    <property type="evidence" value="ECO:0007669"/>
    <property type="project" value="TreeGrafter"/>
</dbReference>